<feature type="compositionally biased region" description="Low complexity" evidence="1">
    <location>
        <begin position="127"/>
        <end position="141"/>
    </location>
</feature>
<evidence type="ECO:0000313" key="4">
    <source>
        <dbReference type="Proteomes" id="UP001630303"/>
    </source>
</evidence>
<organism evidence="3 4">
    <name type="scientific">Microbacterium mcarthurae</name>
    <dbReference type="NCBI Taxonomy" id="3035918"/>
    <lineage>
        <taxon>Bacteria</taxon>
        <taxon>Bacillati</taxon>
        <taxon>Actinomycetota</taxon>
        <taxon>Actinomycetes</taxon>
        <taxon>Micrococcales</taxon>
        <taxon>Microbacteriaceae</taxon>
        <taxon>Microbacterium</taxon>
    </lineage>
</organism>
<feature type="region of interest" description="Disordered" evidence="1">
    <location>
        <begin position="1"/>
        <end position="256"/>
    </location>
</feature>
<reference evidence="3 4" key="1">
    <citation type="submission" date="2023-03" db="EMBL/GenBank/DDBJ databases">
        <title>MT1 and MT2 Draft Genomes of Novel Species.</title>
        <authorList>
            <person name="Venkateswaran K."/>
        </authorList>
    </citation>
    <scope>NUCLEOTIDE SEQUENCE [LARGE SCALE GENOMIC DNA]</scope>
    <source>
        <strain evidence="3 4">IF8SW-P5</strain>
    </source>
</reference>
<proteinExistence type="predicted"/>
<feature type="transmembrane region" description="Helical" evidence="2">
    <location>
        <begin position="420"/>
        <end position="443"/>
    </location>
</feature>
<feature type="compositionally biased region" description="Low complexity" evidence="1">
    <location>
        <begin position="33"/>
        <end position="74"/>
    </location>
</feature>
<keyword evidence="4" id="KW-1185">Reference proteome</keyword>
<evidence type="ECO:0000256" key="1">
    <source>
        <dbReference type="SAM" id="MobiDB-lite"/>
    </source>
</evidence>
<keyword evidence="2" id="KW-0472">Membrane</keyword>
<name>A0ABW9GEA5_9MICO</name>
<evidence type="ECO:0000256" key="2">
    <source>
        <dbReference type="SAM" id="Phobius"/>
    </source>
</evidence>
<dbReference type="EMBL" id="JAROCE010000001">
    <property type="protein sequence ID" value="MFM2719200.1"/>
    <property type="molecule type" value="Genomic_DNA"/>
</dbReference>
<protein>
    <submittedName>
        <fullName evidence="3">Uncharacterized protein</fullName>
    </submittedName>
</protein>
<dbReference type="Proteomes" id="UP001630303">
    <property type="component" value="Unassembled WGS sequence"/>
</dbReference>
<keyword evidence="2" id="KW-1133">Transmembrane helix</keyword>
<comment type="caution">
    <text evidence="3">The sequence shown here is derived from an EMBL/GenBank/DDBJ whole genome shotgun (WGS) entry which is preliminary data.</text>
</comment>
<keyword evidence="2" id="KW-0812">Transmembrane</keyword>
<dbReference type="RefSeq" id="WP_408904840.1">
    <property type="nucleotide sequence ID" value="NZ_JAROCE010000001.1"/>
</dbReference>
<accession>A0ABW9GEA5</accession>
<gene>
    <name evidence="3" type="ORF">P5G46_01610</name>
</gene>
<evidence type="ECO:0000313" key="3">
    <source>
        <dbReference type="EMBL" id="MFM2719200.1"/>
    </source>
</evidence>
<feature type="compositionally biased region" description="Pro residues" evidence="1">
    <location>
        <begin position="156"/>
        <end position="170"/>
    </location>
</feature>
<sequence>MSTSETPENPPLTRRQLRELRNTGATPIITPQPDAAPENATAPAAEPQTAHDAPPAEAPDAAIADVAADAADAASEGESVAPATDRDEPVAESDAGADPETVSEPPAKKGGVLGGLFGRNKADKAAAEPVTEPAPADDAPASGETEADAVTAPDTAPEPPLVPATFPPSSGPDLGVTGLTRRQVRAQERIRTASVPIISPDLEPGVPTTRDETAEPVSESAIPSAESATSHDADTDAVASATNEAETAARDDSAGLQAIFRPAAPEEAEATDETATDDPAPVSTVNPALGSDLLKGQTPEISLPPSFDQLISRSAAATGSVSTPNALILSQTPAGVPLVGPVTSTGEVLITGTFELPEGLGSAGHAPGTTDGRDVDAVLLDGELPPASSPTPIAASAAISTVKQPGEIIRPPAPEKGSKLVIGLIITTGALAVAVAVALVLAFTTGVFG</sequence>